<evidence type="ECO:0000313" key="2">
    <source>
        <dbReference type="Proteomes" id="UP001151234"/>
    </source>
</evidence>
<evidence type="ECO:0000313" key="1">
    <source>
        <dbReference type="EMBL" id="MDA5400242.1"/>
    </source>
</evidence>
<gene>
    <name evidence="1" type="ORF">OQ273_16815</name>
</gene>
<reference evidence="1" key="1">
    <citation type="submission" date="2022-11" db="EMBL/GenBank/DDBJ databases">
        <title>Draft genome sequence of Hoeflea poritis E7-10 and Hoeflea prorocentri PM5-8, separated from scleractinian coral Porites lutea and marine dinoflagellate.</title>
        <authorList>
            <person name="Zhang G."/>
            <person name="Wei Q."/>
            <person name="Cai L."/>
        </authorList>
    </citation>
    <scope>NUCLEOTIDE SEQUENCE</scope>
    <source>
        <strain evidence="1">PM5-8</strain>
    </source>
</reference>
<sequence>MSKISRSEVFDKNLNFLIGSGASFGLFPTLGLKLKNSKTKKPFSLEELATHFEDDPKIHAQLFSWYIRKVIAPSSKFDLEDFFHSTVEEQVIENYQKFLMTILTMLSKRPGQKKANIFTTNYDGLVAHVAEKMLNEGTADFVLNDGGNGFRKRTLGIQNFSRYYRHQGVFDRHSVDVTQINLLQLHGSVYWYKDGEDIEISYDLARAEKRIDEVPTFSSDKLDKLLDNEDKDENDLRKLDSELGEDKISKFWEAYDKLPIVNPTKWKFNETVFEEHYYQSLRLLSYELEKPDTVFVVFGFSFADEHILNLVKRSLSNPTLKVFICCFNERNYEELNEKFRGHPTVELIQVDKNLTFEVLNDEVFSAELRTGIDE</sequence>
<protein>
    <submittedName>
        <fullName evidence="1">SIR2 family protein</fullName>
    </submittedName>
</protein>
<keyword evidence="2" id="KW-1185">Reference proteome</keyword>
<dbReference type="AlphaFoldDB" id="A0A9X3UJD5"/>
<dbReference type="EMBL" id="JAPJZI010000001">
    <property type="protein sequence ID" value="MDA5400242.1"/>
    <property type="molecule type" value="Genomic_DNA"/>
</dbReference>
<proteinExistence type="predicted"/>
<comment type="caution">
    <text evidence="1">The sequence shown here is derived from an EMBL/GenBank/DDBJ whole genome shotgun (WGS) entry which is preliminary data.</text>
</comment>
<dbReference type="Proteomes" id="UP001151234">
    <property type="component" value="Unassembled WGS sequence"/>
</dbReference>
<organism evidence="1 2">
    <name type="scientific">Hoeflea prorocentri</name>
    <dbReference type="NCBI Taxonomy" id="1922333"/>
    <lineage>
        <taxon>Bacteria</taxon>
        <taxon>Pseudomonadati</taxon>
        <taxon>Pseudomonadota</taxon>
        <taxon>Alphaproteobacteria</taxon>
        <taxon>Hyphomicrobiales</taxon>
        <taxon>Rhizobiaceae</taxon>
        <taxon>Hoeflea</taxon>
    </lineage>
</organism>
<accession>A0A9X3UJD5</accession>
<dbReference type="RefSeq" id="WP_267991683.1">
    <property type="nucleotide sequence ID" value="NZ_JAPJZI010000001.1"/>
</dbReference>
<name>A0A9X3UJD5_9HYPH</name>